<keyword evidence="2" id="KW-0326">Glycosidase</keyword>
<comment type="caution">
    <text evidence="4">The sequence shown here is derived from an EMBL/GenBank/DDBJ whole genome shotgun (WGS) entry which is preliminary data.</text>
</comment>
<dbReference type="SUPFAM" id="SSF51445">
    <property type="entry name" value="(Trans)glycosidases"/>
    <property type="match status" value="1"/>
</dbReference>
<evidence type="ECO:0000313" key="4">
    <source>
        <dbReference type="EMBL" id="MBO0476923.1"/>
    </source>
</evidence>
<organism evidence="4 5">
    <name type="scientific">Candidatus Vagococcus giribetii</name>
    <dbReference type="NCBI Taxonomy" id="2230876"/>
    <lineage>
        <taxon>Bacteria</taxon>
        <taxon>Bacillati</taxon>
        <taxon>Bacillota</taxon>
        <taxon>Bacilli</taxon>
        <taxon>Lactobacillales</taxon>
        <taxon>Enterococcaceae</taxon>
        <taxon>Vagococcus</taxon>
    </lineage>
</organism>
<dbReference type="Proteomes" id="UP000664857">
    <property type="component" value="Unassembled WGS sequence"/>
</dbReference>
<proteinExistence type="predicted"/>
<dbReference type="EMBL" id="JAFLVX010000018">
    <property type="protein sequence ID" value="MBO0476923.1"/>
    <property type="molecule type" value="Genomic_DNA"/>
</dbReference>
<dbReference type="Gene3D" id="3.90.400.10">
    <property type="entry name" value="Oligo-1,6-glucosidase, Domain 2"/>
    <property type="match status" value="1"/>
</dbReference>
<dbReference type="InterPro" id="IPR006047">
    <property type="entry name" value="GH13_cat_dom"/>
</dbReference>
<keyword evidence="5" id="KW-1185">Reference proteome</keyword>
<keyword evidence="1 4" id="KW-0378">Hydrolase</keyword>
<evidence type="ECO:0000259" key="3">
    <source>
        <dbReference type="SMART" id="SM00642"/>
    </source>
</evidence>
<gene>
    <name evidence="4" type="ORF">DOK76_07565</name>
</gene>
<evidence type="ECO:0000313" key="5">
    <source>
        <dbReference type="Proteomes" id="UP000664857"/>
    </source>
</evidence>
<accession>A0ABS3HT41</accession>
<evidence type="ECO:0000256" key="1">
    <source>
        <dbReference type="ARBA" id="ARBA00022801"/>
    </source>
</evidence>
<dbReference type="GO" id="GO:0016787">
    <property type="term" value="F:hydrolase activity"/>
    <property type="evidence" value="ECO:0007669"/>
    <property type="project" value="UniProtKB-KW"/>
</dbReference>
<dbReference type="Gene3D" id="3.20.20.80">
    <property type="entry name" value="Glycosidases"/>
    <property type="match status" value="1"/>
</dbReference>
<dbReference type="SMART" id="SM00642">
    <property type="entry name" value="Aamy"/>
    <property type="match status" value="1"/>
</dbReference>
<dbReference type="Pfam" id="PF00128">
    <property type="entry name" value="Alpha-amylase"/>
    <property type="match status" value="1"/>
</dbReference>
<sequence length="608" mass="71529">MDIQFNAWLKKYKHPFGAISQDDSVKMMLEIESVEVINHVSLLVKKDNQVTEYKMEKESKTEYRYHYYPRDGSGLYYYCFKVSAQNSVGEHFELYYGKSLSSGLGWQYVSYERINWYQLTCYEKEDQAPTWFKEGICYQIFPDRFYNGNLDKKINAPKKNSFLYGSLEDTPIYIRKADQSIDRWDFYGGNLKGIIAKIPYLKELGVTMIYLNPIFEATSNHRYDTNDYFKIDPMLGSNEDFKDLVDSLHQNDMKIILDGVFSHVGKDSRYFNYSGIYGENCGAYRTRESLYFDWFKFIKYPMSYQSWWGISDLPEIDKNQESFQDFIYGDEGVLVFWDMFKVDGWRLDVADELPNLFIQSVRERLNKSYEKVLIGEVWEDASNKVAYGEEKEYVSKPILHSVMNYPLREIILDLVNQNISVEVAVQELMQLKENYPKHFFDQLLNNIGTHDTERLMTVCGNSIEKVRLAYSLLFSLPGVPCIYYGDEIGMTGGKDPENRGFFPWNQLDHELKELCQSWMTRRHTQEALKTGLFLLLYDQEKGLLGVYRYTEMSYCLTLVNLSNKRHLISQVNWRCAELTDGEIKEILESIELRETIKGQEVVYLEQKS</sequence>
<evidence type="ECO:0000256" key="2">
    <source>
        <dbReference type="ARBA" id="ARBA00023295"/>
    </source>
</evidence>
<dbReference type="InterPro" id="IPR045857">
    <property type="entry name" value="O16G_dom_2"/>
</dbReference>
<dbReference type="CDD" id="cd11338">
    <property type="entry name" value="AmyAc_CMD"/>
    <property type="match status" value="1"/>
</dbReference>
<name>A0ABS3HT41_9ENTE</name>
<feature type="domain" description="Glycosyl hydrolase family 13 catalytic" evidence="3">
    <location>
        <begin position="139"/>
        <end position="522"/>
    </location>
</feature>
<reference evidence="4 5" key="1">
    <citation type="submission" date="2021-03" db="EMBL/GenBank/DDBJ databases">
        <title>Enterococcal diversity collection.</title>
        <authorList>
            <person name="Gilmore M.S."/>
            <person name="Schwartzman J."/>
            <person name="Van Tyne D."/>
            <person name="Martin M."/>
            <person name="Earl A.M."/>
            <person name="Manson A.L."/>
            <person name="Straub T."/>
            <person name="Salamzade R."/>
            <person name="Saavedra J."/>
            <person name="Lebreton F."/>
            <person name="Prichula J."/>
            <person name="Schaufler K."/>
            <person name="Gaca A."/>
            <person name="Sgardioli B."/>
            <person name="Wagenaar J."/>
            <person name="Strong T."/>
        </authorList>
    </citation>
    <scope>NUCLEOTIDE SEQUENCE [LARGE SCALE GENOMIC DNA]</scope>
    <source>
        <strain evidence="4 5">DIV0080</strain>
    </source>
</reference>
<dbReference type="PANTHER" id="PTHR10357:SF210">
    <property type="entry name" value="MALTODEXTRIN GLUCOSIDASE"/>
    <property type="match status" value="1"/>
</dbReference>
<protein>
    <submittedName>
        <fullName evidence="4">Glycoside hydrolase family 13 protein</fullName>
    </submittedName>
</protein>
<dbReference type="RefSeq" id="WP_206966394.1">
    <property type="nucleotide sequence ID" value="NZ_JAFLVX010000018.1"/>
</dbReference>
<dbReference type="InterPro" id="IPR017853">
    <property type="entry name" value="GH"/>
</dbReference>
<dbReference type="PANTHER" id="PTHR10357">
    <property type="entry name" value="ALPHA-AMYLASE FAMILY MEMBER"/>
    <property type="match status" value="1"/>
</dbReference>